<dbReference type="InterPro" id="IPR011050">
    <property type="entry name" value="Pectin_lyase_fold/virulence"/>
</dbReference>
<dbReference type="InterPro" id="IPR007742">
    <property type="entry name" value="NosD_dom"/>
</dbReference>
<proteinExistence type="predicted"/>
<comment type="caution">
    <text evidence="2">The sequence shown here is derived from an EMBL/GenBank/DDBJ whole genome shotgun (WGS) entry which is preliminary data.</text>
</comment>
<sequence length="537" mass="57330">MDRRVFLSLLGGGALTIANTAVAGAEQLFLASRQVAEAAYIPEEIALLQVLRDGQIYQYVRDAEGTALVCRDGSSWSPAEAPNLLHWGVAADGTGDDAEAITQFVAYLDRTRREGYVPAGRYAVSYVRNRELQFGLAIRCHPEARFEGLPTKEIIEDLSAGSHHLSAFQANPGGVRVTVNRDGREVSLRQGKDFEFSDNTITWASDSPHLAKASGPVTVVSASPMIELGVRNPSGSRCEWTGGVIDNGRRGFAPARASGSGLVLTFFEQYEVSGVSFLGAADYETAKRNGVTDTSLTIDRCSGGMISGNRFSGQADLGIYITGGNEAGDADNGIHHVVQGNYFVGCNGGVSAKRDVRGVKILANTFEACFVGAAFYNTTQRGEGGRGIISGNEFIRSARAAIDVRATRNVIVSGNVIRDIGETPSGQVQPGSAGIDLRGVSYSAVSDNLVVLEEFSGQGSVGIRLGPDETNETIDCTKLVITGNALSRLETGIREQGAGDDNLFRENYMSEVAQPMDVPDRRAWQYRDPRGAHESTG</sequence>
<gene>
    <name evidence="2" type="ORF">CLG85_22300</name>
</gene>
<evidence type="ECO:0000259" key="1">
    <source>
        <dbReference type="Pfam" id="PF05048"/>
    </source>
</evidence>
<feature type="domain" description="Periplasmic copper-binding protein NosD beta helix" evidence="1">
    <location>
        <begin position="335"/>
        <end position="519"/>
    </location>
</feature>
<dbReference type="InterPro" id="IPR006626">
    <property type="entry name" value="PbH1"/>
</dbReference>
<dbReference type="EMBL" id="NTHN01000467">
    <property type="protein sequence ID" value="PBD17039.1"/>
    <property type="molecule type" value="Genomic_DNA"/>
</dbReference>
<accession>A0A2A3JRG1</accession>
<dbReference type="AlphaFoldDB" id="A0A2A3JRG1"/>
<name>A0A2A3JRG1_9RHOB</name>
<evidence type="ECO:0000313" key="2">
    <source>
        <dbReference type="EMBL" id="PBD17039.1"/>
    </source>
</evidence>
<dbReference type="Pfam" id="PF05048">
    <property type="entry name" value="NosD"/>
    <property type="match status" value="1"/>
</dbReference>
<reference evidence="2" key="1">
    <citation type="submission" date="2017-09" db="EMBL/GenBank/DDBJ databases">
        <title>Yangia sp. SAOS 153D whole genome sequencing.</title>
        <authorList>
            <person name="Verma A."/>
            <person name="Krishnamurthi S."/>
        </authorList>
    </citation>
    <scope>NUCLEOTIDE SEQUENCE [LARGE SCALE GENOMIC DNA]</scope>
    <source>
        <strain evidence="2">SAOS 153D</strain>
    </source>
</reference>
<dbReference type="Gene3D" id="2.160.20.10">
    <property type="entry name" value="Single-stranded right-handed beta-helix, Pectin lyase-like"/>
    <property type="match status" value="1"/>
</dbReference>
<dbReference type="InterPro" id="IPR012334">
    <property type="entry name" value="Pectin_lyas_fold"/>
</dbReference>
<organism evidence="2">
    <name type="scientific">Alloyangia mangrovi</name>
    <dbReference type="NCBI Taxonomy" id="1779329"/>
    <lineage>
        <taxon>Bacteria</taxon>
        <taxon>Pseudomonadati</taxon>
        <taxon>Pseudomonadota</taxon>
        <taxon>Alphaproteobacteria</taxon>
        <taxon>Rhodobacterales</taxon>
        <taxon>Roseobacteraceae</taxon>
        <taxon>Alloyangia</taxon>
    </lineage>
</organism>
<protein>
    <recommendedName>
        <fullName evidence="1">Periplasmic copper-binding protein NosD beta helix domain-containing protein</fullName>
    </recommendedName>
</protein>
<dbReference type="SUPFAM" id="SSF51126">
    <property type="entry name" value="Pectin lyase-like"/>
    <property type="match status" value="2"/>
</dbReference>
<dbReference type="SMART" id="SM00710">
    <property type="entry name" value="PbH1"/>
    <property type="match status" value="5"/>
</dbReference>
<dbReference type="OrthoDB" id="7779284at2"/>